<keyword evidence="1 2" id="KW-0238">DNA-binding</keyword>
<dbReference type="InterPro" id="IPR050624">
    <property type="entry name" value="HTH-type_Tx_Regulator"/>
</dbReference>
<organism evidence="4 5">
    <name type="scientific">Flavobacterium supellecticarium</name>
    <dbReference type="NCBI Taxonomy" id="2565924"/>
    <lineage>
        <taxon>Bacteria</taxon>
        <taxon>Pseudomonadati</taxon>
        <taxon>Bacteroidota</taxon>
        <taxon>Flavobacteriia</taxon>
        <taxon>Flavobacteriales</taxon>
        <taxon>Flavobacteriaceae</taxon>
        <taxon>Flavobacterium</taxon>
    </lineage>
</organism>
<gene>
    <name evidence="4" type="ORF">E6C50_08765</name>
</gene>
<evidence type="ECO:0000313" key="4">
    <source>
        <dbReference type="EMBL" id="THF51837.1"/>
    </source>
</evidence>
<dbReference type="Pfam" id="PF00440">
    <property type="entry name" value="TetR_N"/>
    <property type="match status" value="1"/>
</dbReference>
<dbReference type="Proteomes" id="UP000307507">
    <property type="component" value="Unassembled WGS sequence"/>
</dbReference>
<evidence type="ECO:0000256" key="2">
    <source>
        <dbReference type="PROSITE-ProRule" id="PRU00335"/>
    </source>
</evidence>
<evidence type="ECO:0000259" key="3">
    <source>
        <dbReference type="PROSITE" id="PS50977"/>
    </source>
</evidence>
<name>A0A4S4A0V5_9FLAO</name>
<keyword evidence="5" id="KW-1185">Reference proteome</keyword>
<dbReference type="SUPFAM" id="SSF46689">
    <property type="entry name" value="Homeodomain-like"/>
    <property type="match status" value="1"/>
</dbReference>
<evidence type="ECO:0000256" key="1">
    <source>
        <dbReference type="ARBA" id="ARBA00023125"/>
    </source>
</evidence>
<dbReference type="PROSITE" id="PS50977">
    <property type="entry name" value="HTH_TETR_2"/>
    <property type="match status" value="1"/>
</dbReference>
<dbReference type="PANTHER" id="PTHR43479:SF12">
    <property type="entry name" value="TRANSCRIPTIONAL REGULATORY PROTEIN"/>
    <property type="match status" value="1"/>
</dbReference>
<dbReference type="PRINTS" id="PR00455">
    <property type="entry name" value="HTHTETR"/>
</dbReference>
<dbReference type="InterPro" id="IPR025722">
    <property type="entry name" value="TetR"/>
</dbReference>
<feature type="DNA-binding region" description="H-T-H motif" evidence="2">
    <location>
        <begin position="25"/>
        <end position="44"/>
    </location>
</feature>
<dbReference type="Gene3D" id="1.10.357.10">
    <property type="entry name" value="Tetracycline Repressor, domain 2"/>
    <property type="match status" value="1"/>
</dbReference>
<dbReference type="OrthoDB" id="9785164at2"/>
<dbReference type="InterPro" id="IPR009057">
    <property type="entry name" value="Homeodomain-like_sf"/>
</dbReference>
<comment type="caution">
    <text evidence="4">The sequence shown here is derived from an EMBL/GenBank/DDBJ whole genome shotgun (WGS) entry which is preliminary data.</text>
</comment>
<dbReference type="InterPro" id="IPR001647">
    <property type="entry name" value="HTH_TetR"/>
</dbReference>
<reference evidence="4 5" key="1">
    <citation type="submission" date="2019-04" db="EMBL/GenBank/DDBJ databases">
        <title>Flavobacterium sp. nov. isolated from construction timber.</title>
        <authorList>
            <person name="Lin S.-Y."/>
            <person name="Chang C.-T."/>
            <person name="Young C.-C."/>
        </authorList>
    </citation>
    <scope>NUCLEOTIDE SEQUENCE [LARGE SCALE GENOMIC DNA]</scope>
    <source>
        <strain evidence="4 5">CC-CTC003</strain>
    </source>
</reference>
<sequence>MNKTKKKILEAALQLFNTYGLPNVSQRKISDHLGISPGNLTYHFKKKENIEEALYFDLVNWISEEFRQMGEKEVSLQNLITFVDSFFVTIYTYRFVYLDIVHLMRNNDVISAHYKQLIISRKLQFLRMIEQFIDSGLFREAELPDEYEMLYKRIQIILDFYLSAEEITENTIGYRPMGNHTLLFMHSIYPYLTLKGKKQFQEILPLYE</sequence>
<dbReference type="EMBL" id="SSNZ01000002">
    <property type="protein sequence ID" value="THF51837.1"/>
    <property type="molecule type" value="Genomic_DNA"/>
</dbReference>
<dbReference type="RefSeq" id="WP_136402821.1">
    <property type="nucleotide sequence ID" value="NZ_SSNZ01000002.1"/>
</dbReference>
<evidence type="ECO:0000313" key="5">
    <source>
        <dbReference type="Proteomes" id="UP000307507"/>
    </source>
</evidence>
<dbReference type="Pfam" id="PF13972">
    <property type="entry name" value="TetR"/>
    <property type="match status" value="1"/>
</dbReference>
<dbReference type="GO" id="GO:0003677">
    <property type="term" value="F:DNA binding"/>
    <property type="evidence" value="ECO:0007669"/>
    <property type="project" value="UniProtKB-UniRule"/>
</dbReference>
<dbReference type="PANTHER" id="PTHR43479">
    <property type="entry name" value="ACREF/ENVCD OPERON REPRESSOR-RELATED"/>
    <property type="match status" value="1"/>
</dbReference>
<dbReference type="AlphaFoldDB" id="A0A4S4A0V5"/>
<protein>
    <submittedName>
        <fullName evidence="4">TetR/AcrR family transcriptional regulator</fullName>
    </submittedName>
</protein>
<proteinExistence type="predicted"/>
<feature type="domain" description="HTH tetR-type" evidence="3">
    <location>
        <begin position="2"/>
        <end position="62"/>
    </location>
</feature>
<accession>A0A4S4A0V5</accession>